<keyword evidence="1" id="KW-0378">Hydrolase</keyword>
<dbReference type="SUPFAM" id="SSF56784">
    <property type="entry name" value="HAD-like"/>
    <property type="match status" value="1"/>
</dbReference>
<organism evidence="1 2">
    <name type="scientific">Andreprevotia lacus DSM 23236</name>
    <dbReference type="NCBI Taxonomy" id="1121001"/>
    <lineage>
        <taxon>Bacteria</taxon>
        <taxon>Pseudomonadati</taxon>
        <taxon>Pseudomonadota</taxon>
        <taxon>Betaproteobacteria</taxon>
        <taxon>Neisseriales</taxon>
        <taxon>Chitinibacteraceae</taxon>
        <taxon>Andreprevotia</taxon>
    </lineage>
</organism>
<name>A0A1W1Y0N4_9NEIS</name>
<dbReference type="PANTHER" id="PTHR12725">
    <property type="entry name" value="HALOACID DEHALOGENASE-LIKE HYDROLASE"/>
    <property type="match status" value="1"/>
</dbReference>
<dbReference type="STRING" id="1121001.SAMN02745857_04061"/>
<evidence type="ECO:0000313" key="1">
    <source>
        <dbReference type="EMBL" id="SMC29723.1"/>
    </source>
</evidence>
<dbReference type="EMBL" id="FWXD01000041">
    <property type="protein sequence ID" value="SMC29723.1"/>
    <property type="molecule type" value="Genomic_DNA"/>
</dbReference>
<dbReference type="SFLD" id="SFLDG01129">
    <property type="entry name" value="C1.5:_HAD__Beta-PGM__Phosphata"/>
    <property type="match status" value="1"/>
</dbReference>
<dbReference type="AlphaFoldDB" id="A0A1W1Y0N4"/>
<dbReference type="InterPro" id="IPR023214">
    <property type="entry name" value="HAD_sf"/>
</dbReference>
<dbReference type="InterPro" id="IPR036412">
    <property type="entry name" value="HAD-like_sf"/>
</dbReference>
<dbReference type="SFLD" id="SFLDS00003">
    <property type="entry name" value="Haloacid_Dehalogenase"/>
    <property type="match status" value="1"/>
</dbReference>
<dbReference type="GO" id="GO:0016787">
    <property type="term" value="F:hydrolase activity"/>
    <property type="evidence" value="ECO:0007669"/>
    <property type="project" value="UniProtKB-KW"/>
</dbReference>
<dbReference type="NCBIfam" id="TIGR01993">
    <property type="entry name" value="Pyr-5-nucltdase"/>
    <property type="match status" value="1"/>
</dbReference>
<keyword evidence="2" id="KW-1185">Reference proteome</keyword>
<dbReference type="OrthoDB" id="8558420at2"/>
<protein>
    <submittedName>
        <fullName evidence="1">Putative hydrolase of the HAD superfamily</fullName>
    </submittedName>
</protein>
<evidence type="ECO:0000313" key="2">
    <source>
        <dbReference type="Proteomes" id="UP000192761"/>
    </source>
</evidence>
<dbReference type="RefSeq" id="WP_084092976.1">
    <property type="nucleotide sequence ID" value="NZ_FWXD01000041.1"/>
</dbReference>
<sequence>MPRPASRHHPVWLFDLDNTLHDASRHAFPTIDSRMTHFMAELLQLDAAAASHLRVHYWRRYGATILGLMRNHPHVDPQHFLHYCHPLAELLREIHPMPGLKRTLHQLRGRKILFTNGPLHYASAMLDALGIADQFDGIFAVESSRYCPKPQTHGYRRLLNRFRLQAHRCVLVEDTLANLKPAKRLGMRTIWLRRGNRGSSWADRTVRRLDALPRG</sequence>
<reference evidence="1 2" key="1">
    <citation type="submission" date="2017-04" db="EMBL/GenBank/DDBJ databases">
        <authorList>
            <person name="Afonso C.L."/>
            <person name="Miller P.J."/>
            <person name="Scott M.A."/>
            <person name="Spackman E."/>
            <person name="Goraichik I."/>
            <person name="Dimitrov K.M."/>
            <person name="Suarez D.L."/>
            <person name="Swayne D.E."/>
        </authorList>
    </citation>
    <scope>NUCLEOTIDE SEQUENCE [LARGE SCALE GENOMIC DNA]</scope>
    <source>
        <strain evidence="1 2">DSM 23236</strain>
    </source>
</reference>
<dbReference type="SFLD" id="SFLDG01132">
    <property type="entry name" value="C1.5.3:_5'-Nucleotidase_Like"/>
    <property type="match status" value="1"/>
</dbReference>
<proteinExistence type="predicted"/>
<dbReference type="InterPro" id="IPR010237">
    <property type="entry name" value="Pyr-5-nucltdase"/>
</dbReference>
<dbReference type="InterPro" id="IPR006439">
    <property type="entry name" value="HAD-SF_hydro_IA"/>
</dbReference>
<dbReference type="Proteomes" id="UP000192761">
    <property type="component" value="Unassembled WGS sequence"/>
</dbReference>
<dbReference type="Gene3D" id="1.10.150.450">
    <property type="match status" value="1"/>
</dbReference>
<dbReference type="PANTHER" id="PTHR12725:SF117">
    <property type="entry name" value="HALOACID DEHALOGENASE-LIKE HYDROLASE"/>
    <property type="match status" value="1"/>
</dbReference>
<dbReference type="Gene3D" id="3.40.50.1000">
    <property type="entry name" value="HAD superfamily/HAD-like"/>
    <property type="match status" value="1"/>
</dbReference>
<accession>A0A1W1Y0N4</accession>
<gene>
    <name evidence="1" type="ORF">SAMN02745857_04061</name>
</gene>
<dbReference type="NCBIfam" id="TIGR01509">
    <property type="entry name" value="HAD-SF-IA-v3"/>
    <property type="match status" value="1"/>
</dbReference>
<dbReference type="Pfam" id="PF00702">
    <property type="entry name" value="Hydrolase"/>
    <property type="match status" value="1"/>
</dbReference>